<dbReference type="InterPro" id="IPR029058">
    <property type="entry name" value="AB_hydrolase_fold"/>
</dbReference>
<dbReference type="Gene3D" id="3.40.50.1820">
    <property type="entry name" value="alpha/beta hydrolase"/>
    <property type="match status" value="1"/>
</dbReference>
<dbReference type="GO" id="GO:0008236">
    <property type="term" value="F:serine-type peptidase activity"/>
    <property type="evidence" value="ECO:0007669"/>
    <property type="project" value="InterPro"/>
</dbReference>
<dbReference type="Gene3D" id="2.120.10.30">
    <property type="entry name" value="TolB, C-terminal domain"/>
    <property type="match status" value="1"/>
</dbReference>
<feature type="domain" description="Peptidase S9 prolyl oligopeptidase catalytic" evidence="1">
    <location>
        <begin position="448"/>
        <end position="639"/>
    </location>
</feature>
<proteinExistence type="predicted"/>
<accession>A0A9P7K342</accession>
<dbReference type="SUPFAM" id="SSF82171">
    <property type="entry name" value="DPP6 N-terminal domain-like"/>
    <property type="match status" value="1"/>
</dbReference>
<evidence type="ECO:0000259" key="1">
    <source>
        <dbReference type="Pfam" id="PF00326"/>
    </source>
</evidence>
<name>A0A9P7K342_9AGAR</name>
<dbReference type="Pfam" id="PF00326">
    <property type="entry name" value="Peptidase_S9"/>
    <property type="match status" value="1"/>
</dbReference>
<evidence type="ECO:0000313" key="3">
    <source>
        <dbReference type="Proteomes" id="UP000717328"/>
    </source>
</evidence>
<reference evidence="2" key="2">
    <citation type="submission" date="2021-10" db="EMBL/GenBank/DDBJ databases">
        <title>Phylogenomics reveals ancestral predisposition of the termite-cultivated fungus Termitomyces towards a domesticated lifestyle.</title>
        <authorList>
            <person name="Auxier B."/>
            <person name="Grum-Grzhimaylo A."/>
            <person name="Cardenas M.E."/>
            <person name="Lodge J.D."/>
            <person name="Laessoe T."/>
            <person name="Pedersen O."/>
            <person name="Smith M.E."/>
            <person name="Kuyper T.W."/>
            <person name="Franco-Molano E.A."/>
            <person name="Baroni T.J."/>
            <person name="Aanen D.K."/>
        </authorList>
    </citation>
    <scope>NUCLEOTIDE SEQUENCE</scope>
    <source>
        <strain evidence="2">D49</strain>
    </source>
</reference>
<sequence>MSLQAAPYGKWTSPITAEAITKNVVSLVDVVIDPVTTKVYHIEARPSEAGRNTLVDTNNGVELTPGKDWYVRTMVHEYGGAAAIVYNGIAYFSRLSDGRVYRLKIGGEPEAVTPESSVYRFASFGVHPIQDHLLVAILEDHTVDEPSAVVNTLCIINTNTKTVHPLVSGADFYALPKFSPAGTHIAWQQWSHPDMPWEGGKIYIAEVIATSDGISVTNTTYVAGKSQKVSAAFPSWASNETLVFTSDVSGYINPWKYEIQTGVASALLVQPVEIEFGEPQWSLQMLPYAILDGYALFVTVQQGRSGLQIVDLNGGSAPLALESPFVVINFIRVLSSQNNQVVFSGSKIDEAASITKASVTDFVSASVTYTALKPASDPPFAGNIVSAPQPITLKTNAGDPIHAIYYAPCNPAYSGSSIPGELPPCVLNVHGGPTGLTLQNLNWKTQLDVNYGGSSGYGRDYIERLAGKWGLADVDDCIQASRLISLVDPKRVVIRGGSAGGYTTLCALANTPDVTAFAAGTSSYGVSDLKPLAQHTHKFESRYLEKLIGGTPEEIPEVYKERSPVNHAERIVAPLLILQGEIDKVVPKEQADLIYRIVKERGGTVEYKLYPGEGHGWRKEETIKDALERELRFYEGVLGLN</sequence>
<reference evidence="2" key="1">
    <citation type="submission" date="2021-02" db="EMBL/GenBank/DDBJ databases">
        <authorList>
            <person name="Nieuwenhuis M."/>
            <person name="Van De Peppel L.J.J."/>
        </authorList>
    </citation>
    <scope>NUCLEOTIDE SEQUENCE</scope>
    <source>
        <strain evidence="2">D49</strain>
    </source>
</reference>
<comment type="caution">
    <text evidence="2">The sequence shown here is derived from an EMBL/GenBank/DDBJ whole genome shotgun (WGS) entry which is preliminary data.</text>
</comment>
<dbReference type="EMBL" id="JABCKI010006220">
    <property type="protein sequence ID" value="KAG5634963.1"/>
    <property type="molecule type" value="Genomic_DNA"/>
</dbReference>
<dbReference type="PANTHER" id="PTHR43056">
    <property type="entry name" value="PEPTIDASE S9 PROLYL OLIGOPEPTIDASE"/>
    <property type="match status" value="1"/>
</dbReference>
<organism evidence="2 3">
    <name type="scientific">Sphagnurus paluster</name>
    <dbReference type="NCBI Taxonomy" id="117069"/>
    <lineage>
        <taxon>Eukaryota</taxon>
        <taxon>Fungi</taxon>
        <taxon>Dikarya</taxon>
        <taxon>Basidiomycota</taxon>
        <taxon>Agaricomycotina</taxon>
        <taxon>Agaricomycetes</taxon>
        <taxon>Agaricomycetidae</taxon>
        <taxon>Agaricales</taxon>
        <taxon>Tricholomatineae</taxon>
        <taxon>Lyophyllaceae</taxon>
        <taxon>Sphagnurus</taxon>
    </lineage>
</organism>
<evidence type="ECO:0000313" key="2">
    <source>
        <dbReference type="EMBL" id="KAG5634963.1"/>
    </source>
</evidence>
<dbReference type="GO" id="GO:0006508">
    <property type="term" value="P:proteolysis"/>
    <property type="evidence" value="ECO:0007669"/>
    <property type="project" value="InterPro"/>
</dbReference>
<dbReference type="Proteomes" id="UP000717328">
    <property type="component" value="Unassembled WGS sequence"/>
</dbReference>
<protein>
    <recommendedName>
        <fullName evidence="1">Peptidase S9 prolyl oligopeptidase catalytic domain-containing protein</fullName>
    </recommendedName>
</protein>
<gene>
    <name evidence="2" type="ORF">H0H81_000199</name>
</gene>
<dbReference type="InterPro" id="IPR001375">
    <property type="entry name" value="Peptidase_S9_cat"/>
</dbReference>
<keyword evidence="3" id="KW-1185">Reference proteome</keyword>
<dbReference type="SUPFAM" id="SSF53474">
    <property type="entry name" value="alpha/beta-Hydrolases"/>
    <property type="match status" value="1"/>
</dbReference>
<dbReference type="AlphaFoldDB" id="A0A9P7K342"/>
<dbReference type="InterPro" id="IPR011042">
    <property type="entry name" value="6-blade_b-propeller_TolB-like"/>
</dbReference>
<dbReference type="InterPro" id="IPR050585">
    <property type="entry name" value="Xaa-Pro_dipeptidyl-ppase/CocE"/>
</dbReference>
<dbReference type="OrthoDB" id="43744at2759"/>
<dbReference type="PANTHER" id="PTHR43056:SF5">
    <property type="entry name" value="PEPTIDASE S9 PROLYL OLIGOPEPTIDASE CATALYTIC DOMAIN-CONTAINING PROTEIN"/>
    <property type="match status" value="1"/>
</dbReference>